<accession>A0ABD0JLP2</accession>
<reference evidence="1 2" key="1">
    <citation type="journal article" date="2023" name="Sci. Data">
        <title>Genome assembly of the Korean intertidal mud-creeper Batillaria attramentaria.</title>
        <authorList>
            <person name="Patra A.K."/>
            <person name="Ho P.T."/>
            <person name="Jun S."/>
            <person name="Lee S.J."/>
            <person name="Kim Y."/>
            <person name="Won Y.J."/>
        </authorList>
    </citation>
    <scope>NUCLEOTIDE SEQUENCE [LARGE SCALE GENOMIC DNA]</scope>
    <source>
        <strain evidence="1">Wonlab-2016</strain>
    </source>
</reference>
<proteinExistence type="predicted"/>
<dbReference type="AlphaFoldDB" id="A0ABD0JLP2"/>
<sequence length="101" mass="11177">MARLRITGWMTSQPVPLCGWLLLSPCKTVTHGDKRGLDSGPESNTDAPCFVLCNCSKTKADCSRNYGKLTFVPPLPERIYALDFSYKQPPGNTRVRISLST</sequence>
<comment type="caution">
    <text evidence="1">The sequence shown here is derived from an EMBL/GenBank/DDBJ whole genome shotgun (WGS) entry which is preliminary data.</text>
</comment>
<name>A0ABD0JLP2_9CAEN</name>
<evidence type="ECO:0000313" key="2">
    <source>
        <dbReference type="Proteomes" id="UP001519460"/>
    </source>
</evidence>
<dbReference type="Proteomes" id="UP001519460">
    <property type="component" value="Unassembled WGS sequence"/>
</dbReference>
<protein>
    <submittedName>
        <fullName evidence="1">Uncharacterized protein</fullName>
    </submittedName>
</protein>
<dbReference type="EMBL" id="JACVVK020000394">
    <property type="protein sequence ID" value="KAK7475769.1"/>
    <property type="molecule type" value="Genomic_DNA"/>
</dbReference>
<keyword evidence="2" id="KW-1185">Reference proteome</keyword>
<gene>
    <name evidence="1" type="ORF">BaRGS_00032990</name>
</gene>
<organism evidence="1 2">
    <name type="scientific">Batillaria attramentaria</name>
    <dbReference type="NCBI Taxonomy" id="370345"/>
    <lineage>
        <taxon>Eukaryota</taxon>
        <taxon>Metazoa</taxon>
        <taxon>Spiralia</taxon>
        <taxon>Lophotrochozoa</taxon>
        <taxon>Mollusca</taxon>
        <taxon>Gastropoda</taxon>
        <taxon>Caenogastropoda</taxon>
        <taxon>Sorbeoconcha</taxon>
        <taxon>Cerithioidea</taxon>
        <taxon>Batillariidae</taxon>
        <taxon>Batillaria</taxon>
    </lineage>
</organism>
<evidence type="ECO:0000313" key="1">
    <source>
        <dbReference type="EMBL" id="KAK7475769.1"/>
    </source>
</evidence>